<keyword evidence="2" id="KW-1185">Reference proteome</keyword>
<evidence type="ECO:0008006" key="3">
    <source>
        <dbReference type="Google" id="ProtNLM"/>
    </source>
</evidence>
<evidence type="ECO:0000313" key="2">
    <source>
        <dbReference type="Proteomes" id="UP000239576"/>
    </source>
</evidence>
<accession>A0A2T1EKN4</accession>
<dbReference type="AlphaFoldDB" id="A0A2T1EKN4"/>
<dbReference type="EMBL" id="PVWK01000020">
    <property type="protein sequence ID" value="PSB33238.1"/>
    <property type="molecule type" value="Genomic_DNA"/>
</dbReference>
<name>A0A2T1EKN4_9CYAN</name>
<proteinExistence type="predicted"/>
<gene>
    <name evidence="1" type="ORF">C7B82_04585</name>
</gene>
<dbReference type="OrthoDB" id="516381at2"/>
<reference evidence="1 2" key="2">
    <citation type="submission" date="2018-03" db="EMBL/GenBank/DDBJ databases">
        <title>The ancient ancestry and fast evolution of plastids.</title>
        <authorList>
            <person name="Moore K.R."/>
            <person name="Magnabosco C."/>
            <person name="Momper L."/>
            <person name="Gold D.A."/>
            <person name="Bosak T."/>
            <person name="Fournier G.P."/>
        </authorList>
    </citation>
    <scope>NUCLEOTIDE SEQUENCE [LARGE SCALE GENOMIC DNA]</scope>
    <source>
        <strain evidence="1 2">ULC18</strain>
    </source>
</reference>
<reference evidence="2" key="1">
    <citation type="submission" date="2018-02" db="EMBL/GenBank/DDBJ databases">
        <authorList>
            <person name="Moore K."/>
            <person name="Momper L."/>
        </authorList>
    </citation>
    <scope>NUCLEOTIDE SEQUENCE [LARGE SCALE GENOMIC DNA]</scope>
    <source>
        <strain evidence="2">ULC18</strain>
    </source>
</reference>
<evidence type="ECO:0000313" key="1">
    <source>
        <dbReference type="EMBL" id="PSB33238.1"/>
    </source>
</evidence>
<dbReference type="Proteomes" id="UP000239576">
    <property type="component" value="Unassembled WGS sequence"/>
</dbReference>
<protein>
    <recommendedName>
        <fullName evidence="3">DUF4926 domain-containing protein</fullName>
    </recommendedName>
</protein>
<organism evidence="1 2">
    <name type="scientific">Stenomitos frigidus ULC18</name>
    <dbReference type="NCBI Taxonomy" id="2107698"/>
    <lineage>
        <taxon>Bacteria</taxon>
        <taxon>Bacillati</taxon>
        <taxon>Cyanobacteriota</taxon>
        <taxon>Cyanophyceae</taxon>
        <taxon>Leptolyngbyales</taxon>
        <taxon>Leptolyngbyaceae</taxon>
        <taxon>Stenomitos</taxon>
    </lineage>
</organism>
<comment type="caution">
    <text evidence="1">The sequence shown here is derived from an EMBL/GenBank/DDBJ whole genome shotgun (WGS) entry which is preliminary data.</text>
</comment>
<dbReference type="RefSeq" id="WP_106255139.1">
    <property type="nucleotide sequence ID" value="NZ_CAWNSW010000120.1"/>
</dbReference>
<sequence length="91" mass="9835">MTPIARHDIVGLTRSLSDTLPEGMIGRVLYCHAQGFEVQFPTPTANHYAHVSGEDLKFLVGGLAPEGTQLWVADNPTGVTHSRDSQPQHTG</sequence>